<sequence>MSEKVDGQTFKGFIRLAKTLPQTAAEAVKGKYVCWKASQELIKVRRPLGWRESAAHSIRDQLKRQLADRNRMHSGDFGKEEAPAPLSAEDLETVQSIRGAALEASRSNVTRTRAYYECYREYPELHWSFLAHMVSRNAGWNMTDLKGGLFSDVIPAELQEDIYQMLERSNALIFLDAYPQLMLYARSRKLGRSLFYLLPEFRVSAFMRPFWERFWIERDSALLAVGLIINEQNYIEGRVVQNRYFQQRVLRHPFFAMNSAFQMNQVLFPMLVAPPAEAESPEEAPLPPSGEGEGSADGEQGCRGMVGLILEHFADLDERIEFGKALYAMLFGYQEVLAGVEAFAANVVHRGSRQEYWPKLFTDDKKTALNSPQESAELLKREWLPPDKRLYSPSLAEVWHDMPYEPITRYDWFKSNEALDHLTRPKRPVLIEMSHAHRFAVQKAALTHDTERAVSADAAPGRPDATQ</sequence>
<keyword evidence="3" id="KW-1185">Reference proteome</keyword>
<evidence type="ECO:0000256" key="1">
    <source>
        <dbReference type="SAM" id="MobiDB-lite"/>
    </source>
</evidence>
<organism evidence="2 3">
    <name type="scientific">Paenibacillus cookii</name>
    <dbReference type="NCBI Taxonomy" id="157839"/>
    <lineage>
        <taxon>Bacteria</taxon>
        <taxon>Bacillati</taxon>
        <taxon>Bacillota</taxon>
        <taxon>Bacilli</taxon>
        <taxon>Bacillales</taxon>
        <taxon>Paenibacillaceae</taxon>
        <taxon>Paenibacillus</taxon>
    </lineage>
</organism>
<evidence type="ECO:0000313" key="2">
    <source>
        <dbReference type="EMBL" id="GIO66277.1"/>
    </source>
</evidence>
<proteinExistence type="predicted"/>
<dbReference type="RefSeq" id="WP_212948212.1">
    <property type="nucleotide sequence ID" value="NZ_BORW01000003.1"/>
</dbReference>
<gene>
    <name evidence="2" type="ORF">J21TS3_10980</name>
</gene>
<evidence type="ECO:0000313" key="3">
    <source>
        <dbReference type="Proteomes" id="UP000680638"/>
    </source>
</evidence>
<dbReference type="Pfam" id="PF10720">
    <property type="entry name" value="DUF2515"/>
    <property type="match status" value="2"/>
</dbReference>
<dbReference type="InterPro" id="IPR019658">
    <property type="entry name" value="DUF2515"/>
</dbReference>
<feature type="region of interest" description="Disordered" evidence="1">
    <location>
        <begin position="278"/>
        <end position="298"/>
    </location>
</feature>
<name>A0ABQ4LSM8_9BACL</name>
<dbReference type="EMBL" id="BORW01000003">
    <property type="protein sequence ID" value="GIO66277.1"/>
    <property type="molecule type" value="Genomic_DNA"/>
</dbReference>
<comment type="caution">
    <text evidence="2">The sequence shown here is derived from an EMBL/GenBank/DDBJ whole genome shotgun (WGS) entry which is preliminary data.</text>
</comment>
<evidence type="ECO:0008006" key="4">
    <source>
        <dbReference type="Google" id="ProtNLM"/>
    </source>
</evidence>
<protein>
    <recommendedName>
        <fullName evidence="4">DUF2515 domain-containing protein</fullName>
    </recommendedName>
</protein>
<accession>A0ABQ4LSM8</accession>
<dbReference type="Proteomes" id="UP000680638">
    <property type="component" value="Unassembled WGS sequence"/>
</dbReference>
<reference evidence="2 3" key="1">
    <citation type="submission" date="2021-03" db="EMBL/GenBank/DDBJ databases">
        <title>Antimicrobial resistance genes in bacteria isolated from Japanese honey, and their potential for conferring macrolide and lincosamide resistance in the American foulbrood pathogen Paenibacillus larvae.</title>
        <authorList>
            <person name="Okamoto M."/>
            <person name="Kumagai M."/>
            <person name="Kanamori H."/>
            <person name="Takamatsu D."/>
        </authorList>
    </citation>
    <scope>NUCLEOTIDE SEQUENCE [LARGE SCALE GENOMIC DNA]</scope>
    <source>
        <strain evidence="2 3">J21TS3</strain>
    </source>
</reference>